<keyword evidence="3" id="KW-0399">Innate immunity</keyword>
<reference evidence="8" key="4">
    <citation type="submission" date="2025-09" db="UniProtKB">
        <authorList>
            <consortium name="Ensembl"/>
        </authorList>
    </citation>
    <scope>IDENTIFICATION</scope>
</reference>
<dbReference type="CDD" id="cd08330">
    <property type="entry name" value="CARD_ASC_NALP1"/>
    <property type="match status" value="1"/>
</dbReference>
<reference evidence="9" key="2">
    <citation type="submission" date="2023-03" db="EMBL/GenBank/DDBJ databases">
        <authorList>
            <consortium name="Wellcome Sanger Institute Data Sharing"/>
        </authorList>
    </citation>
    <scope>NUCLEOTIDE SEQUENCE [LARGE SCALE GENOMIC DNA]</scope>
</reference>
<organism evidence="8 9">
    <name type="scientific">Astatotilapia calliptera</name>
    <name type="common">Eastern happy</name>
    <name type="synonym">Chromis callipterus</name>
    <dbReference type="NCBI Taxonomy" id="8154"/>
    <lineage>
        <taxon>Eukaryota</taxon>
        <taxon>Metazoa</taxon>
        <taxon>Chordata</taxon>
        <taxon>Craniata</taxon>
        <taxon>Vertebrata</taxon>
        <taxon>Euteleostomi</taxon>
        <taxon>Actinopterygii</taxon>
        <taxon>Neopterygii</taxon>
        <taxon>Teleostei</taxon>
        <taxon>Neoteleostei</taxon>
        <taxon>Acanthomorphata</taxon>
        <taxon>Ovalentaria</taxon>
        <taxon>Cichlomorphae</taxon>
        <taxon>Cichliformes</taxon>
        <taxon>Cichlidae</taxon>
        <taxon>African cichlids</taxon>
        <taxon>Pseudocrenilabrinae</taxon>
        <taxon>Haplochromini</taxon>
        <taxon>Astatotilapia</taxon>
    </lineage>
</organism>
<protein>
    <recommendedName>
        <fullName evidence="10">CARD domain-containing protein</fullName>
    </recommendedName>
</protein>
<dbReference type="AlphaFoldDB" id="A0AAX7T0Q6"/>
<dbReference type="SUPFAM" id="SSF47986">
    <property type="entry name" value="DEATH domain"/>
    <property type="match status" value="1"/>
</dbReference>
<dbReference type="PROSITE" id="PS50209">
    <property type="entry name" value="CARD"/>
    <property type="match status" value="1"/>
</dbReference>
<dbReference type="InterPro" id="IPR001315">
    <property type="entry name" value="CARD"/>
</dbReference>
<dbReference type="GO" id="GO:0005829">
    <property type="term" value="C:cytosol"/>
    <property type="evidence" value="ECO:0007669"/>
    <property type="project" value="UniProtKB-SubCell"/>
</dbReference>
<comment type="subcellular location">
    <subcellularLocation>
        <location evidence="1">Cytoplasm</location>
        <location evidence="1">Cytosol</location>
    </subcellularLocation>
</comment>
<dbReference type="GO" id="GO:0042981">
    <property type="term" value="P:regulation of apoptotic process"/>
    <property type="evidence" value="ECO:0007669"/>
    <property type="project" value="InterPro"/>
</dbReference>
<dbReference type="InterPro" id="IPR051249">
    <property type="entry name" value="NLRP_Inflammasome"/>
</dbReference>
<sequence length="237" mass="27726">MTVEMLWKKCLSCYTLMYYKPNTSFLKLHVYPIRQDPALEQGIDKEESSDGYKRIKKPHPDKYLQPERTFSLRADMETAEIQPQELTFRYNRINFYEVFIENPDRKLRLTLLHSNNDEPVWTCDVHQDDYPMSGYVEASGASRGASGVSTSDKHFVDKHRVQLTNRVSNIAPILDELLDNEVIDQETYTRIRALSTTQDKMRELYIGPLQAAACKKIFYDILLKNEKFLVKELSEKD</sequence>
<dbReference type="Pfam" id="PF23679">
    <property type="entry name" value="UPA-FIIND"/>
    <property type="match status" value="1"/>
</dbReference>
<dbReference type="PANTHER" id="PTHR46985">
    <property type="entry name" value="NACHT, LRR AND PYD DOMAINS-CONTAINING PROTEIN 1"/>
    <property type="match status" value="1"/>
</dbReference>
<evidence type="ECO:0000313" key="8">
    <source>
        <dbReference type="Ensembl" id="ENSACLP00000047956.1"/>
    </source>
</evidence>
<reference evidence="8" key="3">
    <citation type="submission" date="2025-08" db="UniProtKB">
        <authorList>
            <consortium name="Ensembl"/>
        </authorList>
    </citation>
    <scope>IDENTIFICATION</scope>
</reference>
<dbReference type="Pfam" id="PF00619">
    <property type="entry name" value="CARD"/>
    <property type="match status" value="1"/>
</dbReference>
<dbReference type="GO" id="GO:0045087">
    <property type="term" value="P:innate immune response"/>
    <property type="evidence" value="ECO:0007669"/>
    <property type="project" value="UniProtKB-KW"/>
</dbReference>
<keyword evidence="9" id="KW-1185">Reference proteome</keyword>
<feature type="domain" description="CARD" evidence="6">
    <location>
        <begin position="148"/>
        <end position="204"/>
    </location>
</feature>
<evidence type="ECO:0000259" key="6">
    <source>
        <dbReference type="PROSITE" id="PS50209"/>
    </source>
</evidence>
<evidence type="ECO:0000256" key="5">
    <source>
        <dbReference type="ARBA" id="ARBA00023198"/>
    </source>
</evidence>
<dbReference type="Proteomes" id="UP000265100">
    <property type="component" value="Chromosome 11"/>
</dbReference>
<evidence type="ECO:0000259" key="7">
    <source>
        <dbReference type="PROSITE" id="PS51830"/>
    </source>
</evidence>
<dbReference type="Gene3D" id="1.10.533.10">
    <property type="entry name" value="Death Domain, Fas"/>
    <property type="match status" value="1"/>
</dbReference>
<dbReference type="GO" id="GO:0006954">
    <property type="term" value="P:inflammatory response"/>
    <property type="evidence" value="ECO:0007669"/>
    <property type="project" value="UniProtKB-KW"/>
</dbReference>
<evidence type="ECO:0000313" key="9">
    <source>
        <dbReference type="Proteomes" id="UP000265100"/>
    </source>
</evidence>
<feature type="domain" description="FIIND" evidence="7">
    <location>
        <begin position="1"/>
        <end position="139"/>
    </location>
</feature>
<proteinExistence type="predicted"/>
<dbReference type="PANTHER" id="PTHR46985:SF2">
    <property type="entry name" value="APOPTOSIS-ASSOCIATED SPECK-LIKE PROTEIN CONTAINING A CARD"/>
    <property type="match status" value="1"/>
</dbReference>
<evidence type="ECO:0008006" key="10">
    <source>
        <dbReference type="Google" id="ProtNLM"/>
    </source>
</evidence>
<reference evidence="8 9" key="1">
    <citation type="submission" date="2018-05" db="EMBL/GenBank/DDBJ databases">
        <authorList>
            <person name="Datahose"/>
        </authorList>
    </citation>
    <scope>NUCLEOTIDE SEQUENCE</scope>
</reference>
<dbReference type="InterPro" id="IPR011029">
    <property type="entry name" value="DEATH-like_dom_sf"/>
</dbReference>
<dbReference type="PROSITE" id="PS51830">
    <property type="entry name" value="FIIND"/>
    <property type="match status" value="1"/>
</dbReference>
<evidence type="ECO:0000256" key="3">
    <source>
        <dbReference type="ARBA" id="ARBA00022588"/>
    </source>
</evidence>
<dbReference type="InterPro" id="IPR025307">
    <property type="entry name" value="FIIND_dom"/>
</dbReference>
<name>A0AAX7T0Q6_ASTCA</name>
<keyword evidence="5" id="KW-0395">Inflammatory response</keyword>
<keyword evidence="4" id="KW-0391">Immunity</keyword>
<evidence type="ECO:0000256" key="2">
    <source>
        <dbReference type="ARBA" id="ARBA00022490"/>
    </source>
</evidence>
<dbReference type="GeneTree" id="ENSGT01100000263761"/>
<dbReference type="Ensembl" id="ENSACLT00000071165.1">
    <property type="protein sequence ID" value="ENSACLP00000047956.1"/>
    <property type="gene ID" value="ENSACLG00000011248.2"/>
</dbReference>
<evidence type="ECO:0000256" key="4">
    <source>
        <dbReference type="ARBA" id="ARBA00022859"/>
    </source>
</evidence>
<dbReference type="InterPro" id="IPR033516">
    <property type="entry name" value="CARD8/ASC/NALP1_CARD"/>
</dbReference>
<evidence type="ECO:0000256" key="1">
    <source>
        <dbReference type="ARBA" id="ARBA00004514"/>
    </source>
</evidence>
<keyword evidence="2" id="KW-0963">Cytoplasm</keyword>
<accession>A0AAX7T0Q6</accession>